<name>A0AAU0USF1_9FIRM</name>
<dbReference type="InterPro" id="IPR020622">
    <property type="entry name" value="Ala_racemase_pyridoxalP-BS"/>
</dbReference>
<reference evidence="9 10" key="1">
    <citation type="submission" date="2023-04" db="EMBL/GenBank/DDBJ databases">
        <authorList>
            <person name="Hsu D."/>
        </authorList>
    </citation>
    <scope>NUCLEOTIDE SEQUENCE [LARGE SCALE GENOMIC DNA]</scope>
    <source>
        <strain evidence="9 10">MK1</strain>
    </source>
</reference>
<comment type="cofactor">
    <cofactor evidence="2 5 6">
        <name>pyridoxal 5'-phosphate</name>
        <dbReference type="ChEBI" id="CHEBI:597326"/>
    </cofactor>
</comment>
<evidence type="ECO:0000259" key="8">
    <source>
        <dbReference type="SMART" id="SM01005"/>
    </source>
</evidence>
<dbReference type="EMBL" id="CP121694">
    <property type="protein sequence ID" value="WRO23539.1"/>
    <property type="molecule type" value="Genomic_DNA"/>
</dbReference>
<dbReference type="GO" id="GO:0008784">
    <property type="term" value="F:alanine racemase activity"/>
    <property type="evidence" value="ECO:0007669"/>
    <property type="project" value="UniProtKB-UniRule"/>
</dbReference>
<dbReference type="Gene3D" id="3.20.20.10">
    <property type="entry name" value="Alanine racemase"/>
    <property type="match status" value="1"/>
</dbReference>
<feature type="domain" description="Alanine racemase C-terminal" evidence="8">
    <location>
        <begin position="244"/>
        <end position="373"/>
    </location>
</feature>
<dbReference type="FunFam" id="2.40.37.10:FF:000006">
    <property type="entry name" value="Alanine racemase"/>
    <property type="match status" value="1"/>
</dbReference>
<dbReference type="InterPro" id="IPR009006">
    <property type="entry name" value="Ala_racemase/Decarboxylase_C"/>
</dbReference>
<dbReference type="Pfam" id="PF01168">
    <property type="entry name" value="Ala_racemase_N"/>
    <property type="match status" value="1"/>
</dbReference>
<dbReference type="InterPro" id="IPR001608">
    <property type="entry name" value="Ala_racemase_N"/>
</dbReference>
<evidence type="ECO:0000256" key="6">
    <source>
        <dbReference type="PIRSR" id="PIRSR600821-50"/>
    </source>
</evidence>
<dbReference type="NCBIfam" id="TIGR00492">
    <property type="entry name" value="alr"/>
    <property type="match status" value="1"/>
</dbReference>
<comment type="function">
    <text evidence="5">Catalyzes the interconversion of L-alanine and D-alanine. May also act on other amino acids.</text>
</comment>
<dbReference type="PANTHER" id="PTHR30511:SF0">
    <property type="entry name" value="ALANINE RACEMASE, CATABOLIC-RELATED"/>
    <property type="match status" value="1"/>
</dbReference>
<evidence type="ECO:0000256" key="5">
    <source>
        <dbReference type="HAMAP-Rule" id="MF_01201"/>
    </source>
</evidence>
<dbReference type="InterPro" id="IPR029066">
    <property type="entry name" value="PLP-binding_barrel"/>
</dbReference>
<comment type="pathway">
    <text evidence="5">Amino-acid biosynthesis; D-alanine biosynthesis; D-alanine from L-alanine: step 1/1.</text>
</comment>
<dbReference type="SUPFAM" id="SSF50621">
    <property type="entry name" value="Alanine racemase C-terminal domain-like"/>
    <property type="match status" value="1"/>
</dbReference>
<accession>A0AAU0USF1</accession>
<dbReference type="InterPro" id="IPR011079">
    <property type="entry name" value="Ala_racemase_C"/>
</dbReference>
<proteinExistence type="inferred from homology"/>
<dbReference type="Pfam" id="PF00842">
    <property type="entry name" value="Ala_racemase_C"/>
    <property type="match status" value="1"/>
</dbReference>
<dbReference type="PANTHER" id="PTHR30511">
    <property type="entry name" value="ALANINE RACEMASE"/>
    <property type="match status" value="1"/>
</dbReference>
<dbReference type="EC" id="5.1.1.1" evidence="5"/>
<keyword evidence="4 5" id="KW-0413">Isomerase</keyword>
<dbReference type="FunFam" id="3.20.20.10:FF:000002">
    <property type="entry name" value="Alanine racemase"/>
    <property type="match status" value="1"/>
</dbReference>
<feature type="binding site" evidence="5 7">
    <location>
        <position position="134"/>
    </location>
    <ligand>
        <name>substrate</name>
    </ligand>
</feature>
<comment type="catalytic activity">
    <reaction evidence="1 5">
        <text>L-alanine = D-alanine</text>
        <dbReference type="Rhea" id="RHEA:20249"/>
        <dbReference type="ChEBI" id="CHEBI:57416"/>
        <dbReference type="ChEBI" id="CHEBI:57972"/>
        <dbReference type="EC" id="5.1.1.1"/>
    </reaction>
</comment>
<dbReference type="PRINTS" id="PR00992">
    <property type="entry name" value="ALARACEMASE"/>
</dbReference>
<keyword evidence="3 5" id="KW-0663">Pyridoxal phosphate</keyword>
<dbReference type="KEGG" id="dbc:MFMK1_003401"/>
<dbReference type="CDD" id="cd00430">
    <property type="entry name" value="PLPDE_III_AR"/>
    <property type="match status" value="1"/>
</dbReference>
<dbReference type="AlphaFoldDB" id="A0AAU0USF1"/>
<feature type="modified residue" description="N6-(pyridoxal phosphate)lysine" evidence="5 6">
    <location>
        <position position="36"/>
    </location>
</feature>
<comment type="similarity">
    <text evidence="5">Belongs to the alanine racemase family.</text>
</comment>
<gene>
    <name evidence="9" type="primary">alr</name>
    <name evidence="9" type="ORF">MFMK1_003401</name>
</gene>
<sequence length="373" mass="41147">MLRPVWAEIDLGAIKNNIREIRRITSPQAQVMAVVKANAYGHGANEVSEVALKNGAQWLGVALLQEAIQLRNTGIDAPILILGYTPLTQLPAVVDWDLRQTIYSLEQAKSLSTAALSRGKKAKAHVKLDTGMGRIGLLPEEVSLKTILEMARLPGLELEGIYTHFAVADAADKRYTAKQLQWFSWFLDRLKQLGLEFLLRHAANSAAVIDLPEAHFDLVRPGLIIYGLYPSKEVKRERIDLRQAMALKAELSYVKKVGAGTAISYGCTYITKDDAVIASLPLGYADGYTRLLSNRAEVLIQGRRVPMVGRVCMDQCMVDVTDIKSAVSMGDEAVLIGGQGDEFISVEELADQIGTISYEVVCMISYRVPRIYR</sequence>
<dbReference type="InterPro" id="IPR000821">
    <property type="entry name" value="Ala_racemase"/>
</dbReference>
<evidence type="ECO:0000256" key="7">
    <source>
        <dbReference type="PIRSR" id="PIRSR600821-52"/>
    </source>
</evidence>
<evidence type="ECO:0000313" key="10">
    <source>
        <dbReference type="Proteomes" id="UP001329915"/>
    </source>
</evidence>
<dbReference type="Proteomes" id="UP001329915">
    <property type="component" value="Chromosome"/>
</dbReference>
<evidence type="ECO:0000256" key="3">
    <source>
        <dbReference type="ARBA" id="ARBA00022898"/>
    </source>
</evidence>
<dbReference type="GO" id="GO:0030632">
    <property type="term" value="P:D-alanine biosynthetic process"/>
    <property type="evidence" value="ECO:0007669"/>
    <property type="project" value="UniProtKB-UniRule"/>
</dbReference>
<evidence type="ECO:0000256" key="2">
    <source>
        <dbReference type="ARBA" id="ARBA00001933"/>
    </source>
</evidence>
<organism evidence="9 10">
    <name type="scientific">Metallumcola ferriviriculae</name>
    <dbReference type="NCBI Taxonomy" id="3039180"/>
    <lineage>
        <taxon>Bacteria</taxon>
        <taxon>Bacillati</taxon>
        <taxon>Bacillota</taxon>
        <taxon>Clostridia</taxon>
        <taxon>Neomoorellales</taxon>
        <taxon>Desulfitibacteraceae</taxon>
        <taxon>Metallumcola</taxon>
    </lineage>
</organism>
<dbReference type="HAMAP" id="MF_01201">
    <property type="entry name" value="Ala_racemase"/>
    <property type="match status" value="1"/>
</dbReference>
<dbReference type="RefSeq" id="WP_366922921.1">
    <property type="nucleotide sequence ID" value="NZ_CP121694.1"/>
</dbReference>
<feature type="active site" description="Proton acceptor; specific for L-alanine" evidence="5">
    <location>
        <position position="265"/>
    </location>
</feature>
<dbReference type="SMART" id="SM01005">
    <property type="entry name" value="Ala_racemase_C"/>
    <property type="match status" value="1"/>
</dbReference>
<dbReference type="GO" id="GO:0030170">
    <property type="term" value="F:pyridoxal phosphate binding"/>
    <property type="evidence" value="ECO:0007669"/>
    <property type="project" value="UniProtKB-UniRule"/>
</dbReference>
<keyword evidence="10" id="KW-1185">Reference proteome</keyword>
<evidence type="ECO:0000313" key="9">
    <source>
        <dbReference type="EMBL" id="WRO23539.1"/>
    </source>
</evidence>
<dbReference type="PROSITE" id="PS00395">
    <property type="entry name" value="ALANINE_RACEMASE"/>
    <property type="match status" value="1"/>
</dbReference>
<feature type="binding site" evidence="5 7">
    <location>
        <position position="313"/>
    </location>
    <ligand>
        <name>substrate</name>
    </ligand>
</feature>
<dbReference type="Gene3D" id="2.40.37.10">
    <property type="entry name" value="Lyase, Ornithine Decarboxylase, Chain A, domain 1"/>
    <property type="match status" value="1"/>
</dbReference>
<evidence type="ECO:0000256" key="4">
    <source>
        <dbReference type="ARBA" id="ARBA00023235"/>
    </source>
</evidence>
<dbReference type="GO" id="GO:0005829">
    <property type="term" value="C:cytosol"/>
    <property type="evidence" value="ECO:0007669"/>
    <property type="project" value="TreeGrafter"/>
</dbReference>
<dbReference type="GO" id="GO:0009252">
    <property type="term" value="P:peptidoglycan biosynthetic process"/>
    <property type="evidence" value="ECO:0007669"/>
    <property type="project" value="TreeGrafter"/>
</dbReference>
<feature type="active site" description="Proton acceptor; specific for D-alanine" evidence="5">
    <location>
        <position position="36"/>
    </location>
</feature>
<protein>
    <recommendedName>
        <fullName evidence="5">Alanine racemase</fullName>
        <ecNumber evidence="5">5.1.1.1</ecNumber>
    </recommendedName>
</protein>
<evidence type="ECO:0000256" key="1">
    <source>
        <dbReference type="ARBA" id="ARBA00000316"/>
    </source>
</evidence>
<dbReference type="SUPFAM" id="SSF51419">
    <property type="entry name" value="PLP-binding barrel"/>
    <property type="match status" value="1"/>
</dbReference>